<evidence type="ECO:0000256" key="6">
    <source>
        <dbReference type="SAM" id="MobiDB-lite"/>
    </source>
</evidence>
<keyword evidence="2" id="KW-0378">Hydrolase</keyword>
<keyword evidence="1" id="KW-0547">Nucleotide-binding</keyword>
<proteinExistence type="predicted"/>
<feature type="domain" description="Helicase ATP-binding" evidence="7">
    <location>
        <begin position="454"/>
        <end position="619"/>
    </location>
</feature>
<organism evidence="9 10">
    <name type="scientific">Astathelohania contejeani</name>
    <dbReference type="NCBI Taxonomy" id="164912"/>
    <lineage>
        <taxon>Eukaryota</taxon>
        <taxon>Fungi</taxon>
        <taxon>Fungi incertae sedis</taxon>
        <taxon>Microsporidia</taxon>
        <taxon>Astathelohaniidae</taxon>
        <taxon>Astathelohania</taxon>
    </lineage>
</organism>
<accession>A0ABQ7I2B3</accession>
<dbReference type="PROSITE" id="PS51192">
    <property type="entry name" value="HELICASE_ATP_BIND_1"/>
    <property type="match status" value="1"/>
</dbReference>
<dbReference type="InterPro" id="IPR027417">
    <property type="entry name" value="P-loop_NTPase"/>
</dbReference>
<dbReference type="SUPFAM" id="SSF52540">
    <property type="entry name" value="P-loop containing nucleoside triphosphate hydrolases"/>
    <property type="match status" value="1"/>
</dbReference>
<dbReference type="InterPro" id="IPR052431">
    <property type="entry name" value="SKI2_subfamily_helicases"/>
</dbReference>
<evidence type="ECO:0000259" key="7">
    <source>
        <dbReference type="PROSITE" id="PS51192"/>
    </source>
</evidence>
<dbReference type="Pfam" id="PF00270">
    <property type="entry name" value="DEAD"/>
    <property type="match status" value="1"/>
</dbReference>
<evidence type="ECO:0000256" key="5">
    <source>
        <dbReference type="SAM" id="Coils"/>
    </source>
</evidence>
<evidence type="ECO:0000256" key="2">
    <source>
        <dbReference type="ARBA" id="ARBA00022801"/>
    </source>
</evidence>
<dbReference type="PANTHER" id="PTHR44533">
    <property type="entry name" value="DEAD/H RNA HELICASE, PUTATIVE-RELATED"/>
    <property type="match status" value="1"/>
</dbReference>
<evidence type="ECO:0000313" key="10">
    <source>
        <dbReference type="Proteomes" id="UP001516464"/>
    </source>
</evidence>
<sequence>MKSLKIENWFKTNIPTFIPASTHFSGMGTLLVHAGSILSHLDTLFLHKPTTKLYQQGFSFFLENFYNSKFTSITVYLDENINKFEISKEELEACINKYRFVSIYENEKDFVTFLADEKIGLAVGHDSPVGREFVYDCSRCNIYTALLNGMEIRWNIIFLFVYNPNKQNKSANKESNKSHITDSLVNKLTHLSINNKEIEICPSKQSELDLVIEKKRDNKPRNIQKYSQHLRKSAMSLFGGRLLYNPIGKVSGKQTNVPKMSSKQKKIIEENENKLEEERKRKENLFLKSFYNKYLQLDAEEKRRHLESVTSGSEEVMKMIILLKIEYYRDLWMLERRKEQVNEGVAIPCYLNCLLYIEKYAINNSKTNAGADKLKFVFQSLIDCRFEATAHELLEKYNLDIPGLKFSTKATSKPNELDLYLQLRYGGDKLKRSTDSRPDKRVLFEPDKWQRDLLDLVDQEQSAIISAPTSSGKTFICFYAIEKVLRESDEGVVIFCLPTKALVNQVAADVYARFTSKIYERTNMVLQGILMKDYQIDPFNCQVLITVPSMLETILVTGKIQNIKYIILDEVHKISSEEMGVHMERIIHLSSAPLLLLSATLGNLEGFFEWVQRVEKSKGRECKLITYDERYCELKPYIYRDRMIPINGFFIHNSNDITINADYNLLPEDLLNVYYAVYTVNKSFSKEIRPKSFFRSNIITKKDVKNYEKFIIGKLTKWVEEGAIDPRPIYDYLLDDYTDFNNTNENDNYMYNTITDLILNLRDNKLLPCIVFNTDRDICNKLAKTVYYQLEEMESKEEVDTNEKLVKEIMKEMKRTRDEKKTEESWKEDSIREEETIHLLKRERKNIKYCLFDVFDRLSDYELDEQISGVTKKRSVEKVYLDMLARGIGVHHNGMNKKYRELVEILFRTKHVTVVFSTETLSLGINMPCRTVVFAGDSIELDPLNYRQMAGRAGRRGFDTLGNVVFFGIPDNKIKNLMVSSVPNLSGIYSYINTSFLYKLEEEKKESINKKKDKKKTRAKKKEEDRKNENRMETYMSSILQNPLFLIGELNNFKYVVSLDSIEKRKELINKQILFLKEEEYVLEDGILSNISDVIIANKDTDPMIFAFLKVFRHVGVINNPVGFITLLSHFFAVKPVYNMGCVLPDLPKEVKVLCTRINQSYLNSYIDICSEELSTLQAEVKSPLILIDSFLHICEQNKNSYIVDFFCHGSPSVIQNVNGIGMGELFRGLGVVDGVLTSLIMLYEKYELDEEEKKMIGYIRGLFKNKYDTIFA</sequence>
<dbReference type="InterPro" id="IPR001650">
    <property type="entry name" value="Helicase_C-like"/>
</dbReference>
<feature type="domain" description="Helicase C-terminal" evidence="8">
    <location>
        <begin position="839"/>
        <end position="1008"/>
    </location>
</feature>
<dbReference type="Proteomes" id="UP001516464">
    <property type="component" value="Unassembled WGS sequence"/>
</dbReference>
<comment type="caution">
    <text evidence="9">The sequence shown here is derived from an EMBL/GenBank/DDBJ whole genome shotgun (WGS) entry which is preliminary data.</text>
</comment>
<feature type="region of interest" description="Disordered" evidence="6">
    <location>
        <begin position="1008"/>
        <end position="1029"/>
    </location>
</feature>
<protein>
    <recommendedName>
        <fullName evidence="11">DEAD/DEAH box helicase</fullName>
    </recommendedName>
</protein>
<gene>
    <name evidence="9" type="ORF">TCON_0218</name>
</gene>
<keyword evidence="10" id="KW-1185">Reference proteome</keyword>
<feature type="coiled-coil region" evidence="5">
    <location>
        <begin position="261"/>
        <end position="288"/>
    </location>
</feature>
<dbReference type="InterPro" id="IPR014001">
    <property type="entry name" value="Helicase_ATP-bd"/>
</dbReference>
<evidence type="ECO:0000313" key="9">
    <source>
        <dbReference type="EMBL" id="KAF7684600.1"/>
    </source>
</evidence>
<name>A0ABQ7I2B3_9MICR</name>
<reference evidence="9 10" key="1">
    <citation type="submission" date="2019-01" db="EMBL/GenBank/DDBJ databases">
        <title>Genomes sequencing and comparative genomics of infectious freshwater microsporidia, Cucumispora dikerogammari and Thelohania contejeani.</title>
        <authorList>
            <person name="Cormier A."/>
            <person name="Giraud I."/>
            <person name="Wattier R."/>
            <person name="Teixeira M."/>
            <person name="Grandjean F."/>
            <person name="Rigaud T."/>
            <person name="Cordaux R."/>
        </authorList>
    </citation>
    <scope>NUCLEOTIDE SEQUENCE [LARGE SCALE GENOMIC DNA]</scope>
    <source>
        <strain evidence="9">T1</strain>
        <tissue evidence="9">Spores</tissue>
    </source>
</reference>
<evidence type="ECO:0000256" key="1">
    <source>
        <dbReference type="ARBA" id="ARBA00022741"/>
    </source>
</evidence>
<dbReference type="InterPro" id="IPR011545">
    <property type="entry name" value="DEAD/DEAH_box_helicase_dom"/>
</dbReference>
<keyword evidence="5" id="KW-0175">Coiled coil</keyword>
<dbReference type="PANTHER" id="PTHR44533:SF4">
    <property type="entry name" value="DEAD_H RNA HELICASE, PUTATIVE-RELATED"/>
    <property type="match status" value="1"/>
</dbReference>
<dbReference type="PROSITE" id="PS51194">
    <property type="entry name" value="HELICASE_CTER"/>
    <property type="match status" value="1"/>
</dbReference>
<evidence type="ECO:0008006" key="11">
    <source>
        <dbReference type="Google" id="ProtNLM"/>
    </source>
</evidence>
<dbReference type="SMART" id="SM00490">
    <property type="entry name" value="HELICc"/>
    <property type="match status" value="1"/>
</dbReference>
<dbReference type="Pfam" id="PF00271">
    <property type="entry name" value="Helicase_C"/>
    <property type="match status" value="1"/>
</dbReference>
<keyword evidence="4" id="KW-0067">ATP-binding</keyword>
<dbReference type="Gene3D" id="3.40.50.300">
    <property type="entry name" value="P-loop containing nucleotide triphosphate hydrolases"/>
    <property type="match status" value="2"/>
</dbReference>
<evidence type="ECO:0000256" key="4">
    <source>
        <dbReference type="ARBA" id="ARBA00022840"/>
    </source>
</evidence>
<feature type="compositionally biased region" description="Basic residues" evidence="6">
    <location>
        <begin position="1011"/>
        <end position="1020"/>
    </location>
</feature>
<dbReference type="EMBL" id="SBIQ01000007">
    <property type="protein sequence ID" value="KAF7684600.1"/>
    <property type="molecule type" value="Genomic_DNA"/>
</dbReference>
<evidence type="ECO:0000256" key="3">
    <source>
        <dbReference type="ARBA" id="ARBA00022806"/>
    </source>
</evidence>
<keyword evidence="3" id="KW-0347">Helicase</keyword>
<dbReference type="CDD" id="cd18795">
    <property type="entry name" value="SF2_C_Ski2"/>
    <property type="match status" value="1"/>
</dbReference>
<dbReference type="SMART" id="SM00487">
    <property type="entry name" value="DEXDc"/>
    <property type="match status" value="1"/>
</dbReference>
<evidence type="ECO:0000259" key="8">
    <source>
        <dbReference type="PROSITE" id="PS51194"/>
    </source>
</evidence>